<feature type="compositionally biased region" description="Basic and acidic residues" evidence="1">
    <location>
        <begin position="198"/>
        <end position="208"/>
    </location>
</feature>
<dbReference type="KEGG" id="scl:sce4147"/>
<evidence type="ECO:0000313" key="3">
    <source>
        <dbReference type="Proteomes" id="UP000002139"/>
    </source>
</evidence>
<evidence type="ECO:0000313" key="2">
    <source>
        <dbReference type="EMBL" id="CAN94310.1"/>
    </source>
</evidence>
<dbReference type="EMBL" id="AM746676">
    <property type="protein sequence ID" value="CAN94310.1"/>
    <property type="molecule type" value="Genomic_DNA"/>
</dbReference>
<organism evidence="2 3">
    <name type="scientific">Sorangium cellulosum (strain So ce56)</name>
    <name type="common">Polyangium cellulosum (strain So ce56)</name>
    <dbReference type="NCBI Taxonomy" id="448385"/>
    <lineage>
        <taxon>Bacteria</taxon>
        <taxon>Pseudomonadati</taxon>
        <taxon>Myxococcota</taxon>
        <taxon>Polyangia</taxon>
        <taxon>Polyangiales</taxon>
        <taxon>Polyangiaceae</taxon>
        <taxon>Sorangium</taxon>
    </lineage>
</organism>
<reference evidence="2 3" key="1">
    <citation type="journal article" date="2007" name="Nat. Biotechnol.">
        <title>Complete genome sequence of the myxobacterium Sorangium cellulosum.</title>
        <authorList>
            <person name="Schneiker S."/>
            <person name="Perlova O."/>
            <person name="Kaiser O."/>
            <person name="Gerth K."/>
            <person name="Alici A."/>
            <person name="Altmeyer M.O."/>
            <person name="Bartels D."/>
            <person name="Bekel T."/>
            <person name="Beyer S."/>
            <person name="Bode E."/>
            <person name="Bode H.B."/>
            <person name="Bolten C.J."/>
            <person name="Choudhuri J.V."/>
            <person name="Doss S."/>
            <person name="Elnakady Y.A."/>
            <person name="Frank B."/>
            <person name="Gaigalat L."/>
            <person name="Goesmann A."/>
            <person name="Groeger C."/>
            <person name="Gross F."/>
            <person name="Jelsbak L."/>
            <person name="Jelsbak L."/>
            <person name="Kalinowski J."/>
            <person name="Kegler C."/>
            <person name="Knauber T."/>
            <person name="Konietzny S."/>
            <person name="Kopp M."/>
            <person name="Krause L."/>
            <person name="Krug D."/>
            <person name="Linke B."/>
            <person name="Mahmud T."/>
            <person name="Martinez-Arias R."/>
            <person name="McHardy A.C."/>
            <person name="Merai M."/>
            <person name="Meyer F."/>
            <person name="Mormann S."/>
            <person name="Munoz-Dorado J."/>
            <person name="Perez J."/>
            <person name="Pradella S."/>
            <person name="Rachid S."/>
            <person name="Raddatz G."/>
            <person name="Rosenau F."/>
            <person name="Rueckert C."/>
            <person name="Sasse F."/>
            <person name="Scharfe M."/>
            <person name="Schuster S.C."/>
            <person name="Suen G."/>
            <person name="Treuner-Lange A."/>
            <person name="Velicer G.J."/>
            <person name="Vorholter F.-J."/>
            <person name="Weissman K.J."/>
            <person name="Welch R.D."/>
            <person name="Wenzel S.C."/>
            <person name="Whitworth D.E."/>
            <person name="Wilhelm S."/>
            <person name="Wittmann C."/>
            <person name="Bloecker H."/>
            <person name="Puehler A."/>
            <person name="Mueller R."/>
        </authorList>
    </citation>
    <scope>NUCLEOTIDE SEQUENCE [LARGE SCALE GENOMIC DNA]</scope>
    <source>
        <strain evidence="3">So ce56</strain>
    </source>
</reference>
<dbReference type="eggNOG" id="COG1413">
    <property type="taxonomic scope" value="Bacteria"/>
</dbReference>
<feature type="region of interest" description="Disordered" evidence="1">
    <location>
        <begin position="198"/>
        <end position="241"/>
    </location>
</feature>
<sequence>MGSIDFPPLLLDVVEEHASEAAFLWSLRDGAVRSPACDLGSLGRLDERLEAHLDGLRIAGEEGLALCEEQLDARDAGAFFAAMVLAAERADMAAVARILARGARSAPLSRGIVSALGWIPLTRAARILPELWSSACPGELRYLGIAAAAAHRRDPGAPLLEAIASDDTRLKARALRAAGELGLSSALPLLRRELEAARGRGCDEDGHRSPRYVPVPIPERRSAPESERERERPSPSPPVGVPAPAFSFEGVGEAALGLLEMAGGAVLFGASTVGSAGLVLDDVTGVGVLDDPALVVTGAGMAAGGGMVLDGQRRWSSGIGKIFGW</sequence>
<evidence type="ECO:0000256" key="1">
    <source>
        <dbReference type="SAM" id="MobiDB-lite"/>
    </source>
</evidence>
<keyword evidence="3" id="KW-1185">Reference proteome</keyword>
<dbReference type="AlphaFoldDB" id="A9EWD6"/>
<protein>
    <recommendedName>
        <fullName evidence="4">HEAT repeat domain-containing protein</fullName>
    </recommendedName>
</protein>
<accession>A9EWD6</accession>
<dbReference type="Proteomes" id="UP000002139">
    <property type="component" value="Chromosome"/>
</dbReference>
<dbReference type="STRING" id="448385.sce4147"/>
<dbReference type="HOGENOM" id="CLU_855007_0_0_7"/>
<feature type="compositionally biased region" description="Basic and acidic residues" evidence="1">
    <location>
        <begin position="218"/>
        <end position="233"/>
    </location>
</feature>
<proteinExistence type="predicted"/>
<name>A9EWD6_SORC5</name>
<evidence type="ECO:0008006" key="4">
    <source>
        <dbReference type="Google" id="ProtNLM"/>
    </source>
</evidence>
<dbReference type="BioCyc" id="SCEL448385:SCE_RS48875-MONOMER"/>
<gene>
    <name evidence="2" type="ordered locus">sce4147</name>
</gene>